<dbReference type="OrthoDB" id="2692980at2759"/>
<dbReference type="Proteomes" id="UP000714275">
    <property type="component" value="Unassembled WGS sequence"/>
</dbReference>
<comment type="caution">
    <text evidence="1">The sequence shown here is derived from an EMBL/GenBank/DDBJ whole genome shotgun (WGS) entry which is preliminary data.</text>
</comment>
<dbReference type="AlphaFoldDB" id="A0A9P7D612"/>
<keyword evidence="2" id="KW-1185">Reference proteome</keyword>
<sequence length="293" mass="33199">MPIHQVFHKDILDAFNLDRAAVWFSLCSGAFDPISLQIVALFDDINTRRDYYEVINNTPTRESFPKVIERIKTLQQRSSIFPDGAALTVSYQGTNFELETLYDLVGWIFSVTGKTPDDATPANFYYPLVILYTQWCRTLCANENKEPQMVQITWFPQESIKRVCLGSNLDRPKGARKEAARTKRFDRLVKDGLAKEDERLKSYVDEGGQLIGHCAETFPMLFIKSLGNKVTMKDVKGVAVKPFAALAVLDKFAVPNTDTLRKELLEDPCGNCKVVLPRLGTNINLDNFSIYNL</sequence>
<evidence type="ECO:0000313" key="2">
    <source>
        <dbReference type="Proteomes" id="UP000714275"/>
    </source>
</evidence>
<gene>
    <name evidence="1" type="ORF">EV702DRAFT_1080415</name>
</gene>
<reference evidence="1" key="1">
    <citation type="journal article" date="2020" name="New Phytol.">
        <title>Comparative genomics reveals dynamic genome evolution in host specialist ectomycorrhizal fungi.</title>
        <authorList>
            <person name="Lofgren L.A."/>
            <person name="Nguyen N.H."/>
            <person name="Vilgalys R."/>
            <person name="Ruytinx J."/>
            <person name="Liao H.L."/>
            <person name="Branco S."/>
            <person name="Kuo A."/>
            <person name="LaButti K."/>
            <person name="Lipzen A."/>
            <person name="Andreopoulos W."/>
            <person name="Pangilinan J."/>
            <person name="Riley R."/>
            <person name="Hundley H."/>
            <person name="Na H."/>
            <person name="Barry K."/>
            <person name="Grigoriev I.V."/>
            <person name="Stajich J.E."/>
            <person name="Kennedy P.G."/>
        </authorList>
    </citation>
    <scope>NUCLEOTIDE SEQUENCE</scope>
    <source>
        <strain evidence="1">DOB743</strain>
    </source>
</reference>
<evidence type="ECO:0000313" key="1">
    <source>
        <dbReference type="EMBL" id="KAG1780734.1"/>
    </source>
</evidence>
<dbReference type="EMBL" id="JABBWD010000008">
    <property type="protein sequence ID" value="KAG1780734.1"/>
    <property type="molecule type" value="Genomic_DNA"/>
</dbReference>
<name>A0A9P7D612_9AGAM</name>
<accession>A0A9P7D612</accession>
<protein>
    <submittedName>
        <fullName evidence="1">Uncharacterized protein</fullName>
    </submittedName>
</protein>
<proteinExistence type="predicted"/>
<organism evidence="1 2">
    <name type="scientific">Suillus placidus</name>
    <dbReference type="NCBI Taxonomy" id="48579"/>
    <lineage>
        <taxon>Eukaryota</taxon>
        <taxon>Fungi</taxon>
        <taxon>Dikarya</taxon>
        <taxon>Basidiomycota</taxon>
        <taxon>Agaricomycotina</taxon>
        <taxon>Agaricomycetes</taxon>
        <taxon>Agaricomycetidae</taxon>
        <taxon>Boletales</taxon>
        <taxon>Suillineae</taxon>
        <taxon>Suillaceae</taxon>
        <taxon>Suillus</taxon>
    </lineage>
</organism>